<evidence type="ECO:0000313" key="2">
    <source>
        <dbReference type="EMBL" id="CAB1435760.1"/>
    </source>
</evidence>
<dbReference type="EMBL" id="CADEAL010001805">
    <property type="protein sequence ID" value="CAB1435760.1"/>
    <property type="molecule type" value="Genomic_DNA"/>
</dbReference>
<sequence length="590" mass="65571">MFEFLRQKHGIVARTHLHYASREEKYRKSGTLPDVFVRRTRRSLLSDCTCVCCPTCLNSDCGEMTDPVKFRIILGENNSQRLILPGGIPDSISDLADQIKQQCGVEGDFRLQFMDYEFGNEFTNLLSMSDVQDKSTIKVIFNSITSVQHDGSRPPPYPAAAATIRSPDDSSSLSSGSSQDTEILSSPESTSSRSSGWPIIFTVPRFSYDAELQLDRANTAFKETGTLLSPDTQLKSAILDGLTETIVKYKVYLSDREFEEVAEALVSAHPCLKEPGSVTGFGGWKTSLKYKLGNYRTKLRRLGCPEVTVNALTHKPGGKCSPAYGVKRPKKAEVNYCPAYPSGETAETQEGLRVALLSEVKKRNNEENVAKMMDKTFAYRRQEVVREAPMIAEFTTRWPALFNVHEVCLEFKRITTLHLESKFFSELDAYSADLIKLFAKKGGVQGKQIRSIMVPMTETDSIDVRRECILKSLCVYLNEDPEKLVKEYLSDDESSLAAMAETVFGVFVIRHHGAGPSENPEDVGIILEGVMVLHELSVSDVLDANMKDLYDPGDQADTGLKYPSRRDPPPAPDEPGDTLLSPHPECSPNA</sequence>
<feature type="region of interest" description="Disordered" evidence="1">
    <location>
        <begin position="549"/>
        <end position="590"/>
    </location>
</feature>
<keyword evidence="3" id="KW-1185">Reference proteome</keyword>
<dbReference type="PANTHER" id="PTHR31025">
    <property type="entry name" value="SI:CH211-196P9.1-RELATED"/>
    <property type="match status" value="1"/>
</dbReference>
<evidence type="ECO:0000313" key="3">
    <source>
        <dbReference type="Proteomes" id="UP001153269"/>
    </source>
</evidence>
<protein>
    <submittedName>
        <fullName evidence="2">Uncharacterized protein</fullName>
    </submittedName>
</protein>
<proteinExistence type="predicted"/>
<dbReference type="AlphaFoldDB" id="A0A9N7URK3"/>
<accession>A0A9N7URK3</accession>
<reference evidence="2" key="1">
    <citation type="submission" date="2020-03" db="EMBL/GenBank/DDBJ databases">
        <authorList>
            <person name="Weist P."/>
        </authorList>
    </citation>
    <scope>NUCLEOTIDE SEQUENCE</scope>
</reference>
<feature type="compositionally biased region" description="Low complexity" evidence="1">
    <location>
        <begin position="169"/>
        <end position="194"/>
    </location>
</feature>
<dbReference type="Proteomes" id="UP001153269">
    <property type="component" value="Unassembled WGS sequence"/>
</dbReference>
<name>A0A9N7URK3_PLEPL</name>
<evidence type="ECO:0000256" key="1">
    <source>
        <dbReference type="SAM" id="MobiDB-lite"/>
    </source>
</evidence>
<organism evidence="2 3">
    <name type="scientific">Pleuronectes platessa</name>
    <name type="common">European plaice</name>
    <dbReference type="NCBI Taxonomy" id="8262"/>
    <lineage>
        <taxon>Eukaryota</taxon>
        <taxon>Metazoa</taxon>
        <taxon>Chordata</taxon>
        <taxon>Craniata</taxon>
        <taxon>Vertebrata</taxon>
        <taxon>Euteleostomi</taxon>
        <taxon>Actinopterygii</taxon>
        <taxon>Neopterygii</taxon>
        <taxon>Teleostei</taxon>
        <taxon>Neoteleostei</taxon>
        <taxon>Acanthomorphata</taxon>
        <taxon>Carangaria</taxon>
        <taxon>Pleuronectiformes</taxon>
        <taxon>Pleuronectoidei</taxon>
        <taxon>Pleuronectidae</taxon>
        <taxon>Pleuronectes</taxon>
    </lineage>
</organism>
<dbReference type="PANTHER" id="PTHR31025:SF27">
    <property type="entry name" value="SI:CH211-193K19.2-RELATED"/>
    <property type="match status" value="1"/>
</dbReference>
<comment type="caution">
    <text evidence="2">The sequence shown here is derived from an EMBL/GenBank/DDBJ whole genome shotgun (WGS) entry which is preliminary data.</text>
</comment>
<gene>
    <name evidence="2" type="ORF">PLEPLA_LOCUS23807</name>
</gene>
<feature type="region of interest" description="Disordered" evidence="1">
    <location>
        <begin position="147"/>
        <end position="194"/>
    </location>
</feature>